<keyword evidence="5" id="KW-0511">Multifunctional enzyme</keyword>
<dbReference type="Pfam" id="PF05515">
    <property type="entry name" value="Viral_NABP"/>
    <property type="match status" value="1"/>
</dbReference>
<dbReference type="InterPro" id="IPR036397">
    <property type="entry name" value="RNaseH_sf"/>
</dbReference>
<dbReference type="Pfam" id="PF00665">
    <property type="entry name" value="rve"/>
    <property type="match status" value="1"/>
</dbReference>
<dbReference type="SUPFAM" id="SSF50630">
    <property type="entry name" value="Acid proteases"/>
    <property type="match status" value="1"/>
</dbReference>
<dbReference type="FunFam" id="3.30.70.270:FF:000020">
    <property type="entry name" value="Transposon Tf2-6 polyprotein-like Protein"/>
    <property type="match status" value="1"/>
</dbReference>
<dbReference type="GO" id="GO:0016779">
    <property type="term" value="F:nucleotidyltransferase activity"/>
    <property type="evidence" value="ECO:0007669"/>
    <property type="project" value="UniProtKB-KW"/>
</dbReference>
<evidence type="ECO:0000313" key="8">
    <source>
        <dbReference type="EMBL" id="ABG37671.1"/>
    </source>
</evidence>
<dbReference type="InterPro" id="IPR043502">
    <property type="entry name" value="DNA/RNA_pol_sf"/>
</dbReference>
<dbReference type="PROSITE" id="PS50994">
    <property type="entry name" value="INTEGRASE"/>
    <property type="match status" value="1"/>
</dbReference>
<dbReference type="PANTHER" id="PTHR37984">
    <property type="entry name" value="PROTEIN CBG26694"/>
    <property type="match status" value="1"/>
</dbReference>
<dbReference type="InterPro" id="IPR008891">
    <property type="entry name" value="Viral_NABP"/>
</dbReference>
<organism evidence="8">
    <name type="scientific">Populus trichocarpa</name>
    <name type="common">Western balsam poplar</name>
    <name type="synonym">Populus balsamifera subsp. trichocarpa</name>
    <dbReference type="NCBI Taxonomy" id="3694"/>
    <lineage>
        <taxon>Eukaryota</taxon>
        <taxon>Viridiplantae</taxon>
        <taxon>Streptophyta</taxon>
        <taxon>Embryophyta</taxon>
        <taxon>Tracheophyta</taxon>
        <taxon>Spermatophyta</taxon>
        <taxon>Magnoliopsida</taxon>
        <taxon>eudicotyledons</taxon>
        <taxon>Gunneridae</taxon>
        <taxon>Pentapetalae</taxon>
        <taxon>rosids</taxon>
        <taxon>fabids</taxon>
        <taxon>Malpighiales</taxon>
        <taxon>Salicaceae</taxon>
        <taxon>Saliceae</taxon>
        <taxon>Populus</taxon>
    </lineage>
</organism>
<keyword evidence="1" id="KW-0808">Transferase</keyword>
<evidence type="ECO:0000256" key="5">
    <source>
        <dbReference type="ARBA" id="ARBA00023268"/>
    </source>
</evidence>
<dbReference type="InterPro" id="IPR012337">
    <property type="entry name" value="RNaseH-like_sf"/>
</dbReference>
<feature type="compositionally biased region" description="Basic and acidic residues" evidence="6">
    <location>
        <begin position="72"/>
        <end position="94"/>
    </location>
</feature>
<feature type="domain" description="Integrase catalytic" evidence="7">
    <location>
        <begin position="885"/>
        <end position="1049"/>
    </location>
</feature>
<dbReference type="InterPro" id="IPR050951">
    <property type="entry name" value="Retrovirus_Pol_polyprotein"/>
</dbReference>
<dbReference type="Gene3D" id="3.10.10.10">
    <property type="entry name" value="HIV Type 1 Reverse Transcriptase, subunit A, domain 1"/>
    <property type="match status" value="1"/>
</dbReference>
<dbReference type="Gene3D" id="3.30.420.10">
    <property type="entry name" value="Ribonuclease H-like superfamily/Ribonuclease H"/>
    <property type="match status" value="1"/>
</dbReference>
<dbReference type="GO" id="GO:0004519">
    <property type="term" value="F:endonuclease activity"/>
    <property type="evidence" value="ECO:0007669"/>
    <property type="project" value="UniProtKB-KW"/>
</dbReference>
<evidence type="ECO:0000256" key="1">
    <source>
        <dbReference type="ARBA" id="ARBA00022679"/>
    </source>
</evidence>
<feature type="region of interest" description="Disordered" evidence="6">
    <location>
        <begin position="72"/>
        <end position="102"/>
    </location>
</feature>
<dbReference type="GO" id="GO:0015074">
    <property type="term" value="P:DNA integration"/>
    <property type="evidence" value="ECO:0007669"/>
    <property type="project" value="InterPro"/>
</dbReference>
<dbReference type="CDD" id="cd00303">
    <property type="entry name" value="retropepsin_like"/>
    <property type="match status" value="1"/>
</dbReference>
<evidence type="ECO:0000256" key="3">
    <source>
        <dbReference type="ARBA" id="ARBA00022722"/>
    </source>
</evidence>
<keyword evidence="4" id="KW-0255">Endonuclease</keyword>
<dbReference type="GO" id="GO:0003676">
    <property type="term" value="F:nucleic acid binding"/>
    <property type="evidence" value="ECO:0007669"/>
    <property type="project" value="InterPro"/>
</dbReference>
<keyword evidence="3" id="KW-0540">Nuclease</keyword>
<dbReference type="InterPro" id="IPR001584">
    <property type="entry name" value="Integrase_cat-core"/>
</dbReference>
<reference evidence="8" key="1">
    <citation type="submission" date="2006-05" db="EMBL/GenBank/DDBJ databases">
        <title>Cloning and characterization of non-RGAs based on NBS domain.</title>
        <authorList>
            <person name="Zhang Z.Y."/>
            <person name="Zhang Q."/>
        </authorList>
    </citation>
    <scope>NUCLEOTIDE SEQUENCE</scope>
</reference>
<dbReference type="Gene3D" id="2.40.70.10">
    <property type="entry name" value="Acid Proteases"/>
    <property type="match status" value="1"/>
</dbReference>
<feature type="compositionally biased region" description="Polar residues" evidence="6">
    <location>
        <begin position="25"/>
        <end position="46"/>
    </location>
</feature>
<dbReference type="InterPro" id="IPR043128">
    <property type="entry name" value="Rev_trsase/Diguanyl_cyclase"/>
</dbReference>
<keyword evidence="4" id="KW-0378">Hydrolase</keyword>
<dbReference type="SUPFAM" id="SSF53098">
    <property type="entry name" value="Ribonuclease H-like"/>
    <property type="match status" value="1"/>
</dbReference>
<dbReference type="Gene3D" id="3.30.70.270">
    <property type="match status" value="1"/>
</dbReference>
<dbReference type="EMBL" id="DQ536178">
    <property type="protein sequence ID" value="ABG37671.1"/>
    <property type="molecule type" value="mRNA"/>
</dbReference>
<dbReference type="PANTHER" id="PTHR37984:SF5">
    <property type="entry name" value="PROTEIN NYNRIN-LIKE"/>
    <property type="match status" value="1"/>
</dbReference>
<dbReference type="InterPro" id="IPR041577">
    <property type="entry name" value="RT_RNaseH_2"/>
</dbReference>
<evidence type="ECO:0000256" key="2">
    <source>
        <dbReference type="ARBA" id="ARBA00022695"/>
    </source>
</evidence>
<protein>
    <submittedName>
        <fullName evidence="8">Integrase</fullName>
    </submittedName>
</protein>
<evidence type="ECO:0000256" key="6">
    <source>
        <dbReference type="SAM" id="MobiDB-lite"/>
    </source>
</evidence>
<dbReference type="InterPro" id="IPR021109">
    <property type="entry name" value="Peptidase_aspartic_dom_sf"/>
</dbReference>
<dbReference type="Gene3D" id="1.10.340.70">
    <property type="match status" value="1"/>
</dbReference>
<evidence type="ECO:0000256" key="4">
    <source>
        <dbReference type="ARBA" id="ARBA00022759"/>
    </source>
</evidence>
<dbReference type="Pfam" id="PF17921">
    <property type="entry name" value="Integrase_H2C2"/>
    <property type="match status" value="1"/>
</dbReference>
<keyword evidence="2" id="KW-0548">Nucleotidyltransferase</keyword>
<evidence type="ECO:0000259" key="7">
    <source>
        <dbReference type="PROSITE" id="PS50994"/>
    </source>
</evidence>
<dbReference type="CDD" id="cd09274">
    <property type="entry name" value="RNase_HI_RT_Ty3"/>
    <property type="match status" value="1"/>
</dbReference>
<proteinExistence type="evidence at transcript level"/>
<feature type="region of interest" description="Disordered" evidence="6">
    <location>
        <begin position="17"/>
        <end position="46"/>
    </location>
</feature>
<dbReference type="SUPFAM" id="SSF56672">
    <property type="entry name" value="DNA/RNA polymerases"/>
    <property type="match status" value="1"/>
</dbReference>
<sequence length="1332" mass="152245">MTDFKDTLAKLTSVLSFQEKGKFPSQPQQNPKGQYNVNASSSGSQHMDQVKSVITLRSGKVIEKPILEPCEKDDESISKGKEEVESEHCKEKTDSLPAHPFPHAMTKQRKVNHNSEIFETFKQVRINIPLLDAIKEVPSYAKFLKDLCTVKRKLNVKKKAFLAKQVSAILQNNNALKYKDPGCPTISCFIGEHKIKRALLDLGASVNLLPYSVFQSLNLSELKPASVTLLLADRSVKVPRGIIEDVLVQVDKFIYPVDFIVLDRQPVEACNSFPVILGHPFLATSNALINCRNELMKLYFGNMTLEMNIFNICKQPGDDNDLEEVDFTEELVHDQFQTTSSETKIDESDDLQMVYFQEESKANSWRLKIEELSPRSIESIPSSVQPPKPDLKSLPFNLKYSFLGENETFPVIISSKLNAHEEGKLLQTLKMHKNALGWTIADIKGISPLICTHLIYLEENAKPSREMQRRLNPNMKEVVKNEVIKLLDNGIIYPISDSKWVSPTQVVPKKSGVTVITNEKNELIPTRTITGIEVDKSKIELIANLPTPKSVKDVRSFLGHAGFYRRFIKDFSVISKPLSNLLTKDNIFEWTEQCEEAFVKLKNLLTSAPVIQPPDWSLPFEIMCDASDYAVGVVLGQRKDKKSYVIYYASKTLNSSQMNYTTTKKELLAIVFACEKFRSYLVGSPVVVFSDHAALKYLLSKKDSKDRLVWWILLLQEFDITIKDKKGTENVVADHLSRLTTDSRTDITPINDYFPDESLFSVSTMPWYANIVNFLVSGQLPAHWSTQDKRKFLNKVKNFYWDDPYLFKYYPDQIFRRCIPDNEVSSVIKFCHSEACGGHFSSRKTTAKILQSGFYWPTMFKDSHAFCKTCENYQKLGSISKHHMMPLNPILVIEIFDCWGIDFMGPFPPSFGFLYILVAVDYVSKWIEAIPSRNNDHKTVIKFLKENILSRFGIPRAMISDGGTHFCNTSFESLMKKYGITHKVATPYHPQTSGQIELANREIKQILEKTVNPNRKDWSLRLNDALWAYRTAYKTSLGMSPYKLVYGKPCHLPVELEHKAYWAIKAFNSNLDNASQLCKLQINEPEEIRNDAYENSKIHKARIKDFHDKRIFRKTFDVGQKVLLYNSRLHLFLGKLRSRWSGPFIVKHVYPYGACDIENPKNGNIFKNAITKIYRARCARLRLLMNHGIPEDIRWLIEAKVQLSGDSSNSFISYMPGTGKSTFAKKRRAKRLKVCHKCARWTCNATCRSLGMVSINREDKIQFIKDGLSKGSLDNLLLTLETHPSGDVHRAIHDLWPQFHKEHDRLSLGNLTIKDPVCQFLRKLDGKPIPDP</sequence>
<name>Q0ZCB7_POPTR</name>
<dbReference type="InterPro" id="IPR041588">
    <property type="entry name" value="Integrase_H2C2"/>
</dbReference>
<dbReference type="Pfam" id="PF17919">
    <property type="entry name" value="RT_RNaseH_2"/>
    <property type="match status" value="1"/>
</dbReference>
<accession>Q0ZCB7</accession>